<evidence type="ECO:0000256" key="6">
    <source>
        <dbReference type="ARBA" id="ARBA00023065"/>
    </source>
</evidence>
<dbReference type="InterPro" id="IPR029569">
    <property type="entry name" value="CALHM"/>
</dbReference>
<dbReference type="GO" id="GO:0005261">
    <property type="term" value="F:monoatomic cation channel activity"/>
    <property type="evidence" value="ECO:0007669"/>
    <property type="project" value="TreeGrafter"/>
</dbReference>
<keyword evidence="5 9" id="KW-1133">Transmembrane helix</keyword>
<keyword evidence="7 9" id="KW-0472">Membrane</keyword>
<keyword evidence="3" id="KW-0813">Transport</keyword>
<comment type="similarity">
    <text evidence="2">Belongs to the CALHM family.</text>
</comment>
<dbReference type="GO" id="GO:1904669">
    <property type="term" value="P:ATP export"/>
    <property type="evidence" value="ECO:0007669"/>
    <property type="project" value="Ensembl"/>
</dbReference>
<keyword evidence="4 9" id="KW-0812">Transmembrane</keyword>
<sequence>MKPVERIREVLDLHLKHRSALAYGLVTLLTAGGERLFSATAFQCPCSATWNQVYGLFFLLAPALALLLLSITLSARVGRLFTGRTARARGRGSRAACVCVNVVLTATLAPCTWVAVALLGGSFYQCAASGTHFMARLLCPGRDPNCSAELPLVPCNQARAADVQALLGELRAQSQVFGIGLITIAVIAHLLYTSITQCRSPVSFMQLKFWKIYLKQEQQLFKSKATEHAMELAKENIKCFFEGSRPKHCHTPSPKDWQQISSLYTFSPNFYSMLHKYVNTDEENDSIKSSEGVVATAGLDFVDSPDMNSNLELETCE</sequence>
<comment type="subcellular location">
    <subcellularLocation>
        <location evidence="1">Membrane</location>
        <topology evidence="1">Multi-pass membrane protein</topology>
    </subcellularLocation>
</comment>
<organism evidence="10 11">
    <name type="scientific">Carlito syrichta</name>
    <name type="common">Philippine tarsier</name>
    <name type="synonym">Tarsius syrichta</name>
    <dbReference type="NCBI Taxonomy" id="1868482"/>
    <lineage>
        <taxon>Eukaryota</taxon>
        <taxon>Metazoa</taxon>
        <taxon>Chordata</taxon>
        <taxon>Craniata</taxon>
        <taxon>Vertebrata</taxon>
        <taxon>Euteleostomi</taxon>
        <taxon>Mammalia</taxon>
        <taxon>Eutheria</taxon>
        <taxon>Euarchontoglires</taxon>
        <taxon>Primates</taxon>
        <taxon>Haplorrhini</taxon>
        <taxon>Tarsiiformes</taxon>
        <taxon>Tarsiidae</taxon>
        <taxon>Carlito</taxon>
    </lineage>
</organism>
<proteinExistence type="inferred from homology"/>
<evidence type="ECO:0000256" key="5">
    <source>
        <dbReference type="ARBA" id="ARBA00022989"/>
    </source>
</evidence>
<dbReference type="STRING" id="1868482.ENSTSYP00000017739"/>
<keyword evidence="8" id="KW-0407">Ion channel</keyword>
<evidence type="ECO:0000313" key="11">
    <source>
        <dbReference type="RefSeq" id="XP_008053470.1"/>
    </source>
</evidence>
<dbReference type="Pfam" id="PF14798">
    <property type="entry name" value="Ca_hom_mod"/>
    <property type="match status" value="1"/>
</dbReference>
<dbReference type="GO" id="GO:0001772">
    <property type="term" value="C:immunological synapse"/>
    <property type="evidence" value="ECO:0007669"/>
    <property type="project" value="Ensembl"/>
</dbReference>
<evidence type="ECO:0000256" key="9">
    <source>
        <dbReference type="SAM" id="Phobius"/>
    </source>
</evidence>
<dbReference type="RefSeq" id="XP_008053470.1">
    <property type="nucleotide sequence ID" value="XM_008055279.2"/>
</dbReference>
<keyword evidence="10" id="KW-1185">Reference proteome</keyword>
<evidence type="ECO:0000256" key="2">
    <source>
        <dbReference type="ARBA" id="ARBA00008497"/>
    </source>
</evidence>
<evidence type="ECO:0000256" key="3">
    <source>
        <dbReference type="ARBA" id="ARBA00022448"/>
    </source>
</evidence>
<feature type="transmembrane region" description="Helical" evidence="9">
    <location>
        <begin position="176"/>
        <end position="195"/>
    </location>
</feature>
<dbReference type="OMA" id="KFWKIYS"/>
<evidence type="ECO:0000256" key="1">
    <source>
        <dbReference type="ARBA" id="ARBA00004141"/>
    </source>
</evidence>
<feature type="transmembrane region" description="Helical" evidence="9">
    <location>
        <begin position="54"/>
        <end position="75"/>
    </location>
</feature>
<reference evidence="11" key="1">
    <citation type="submission" date="2025-08" db="UniProtKB">
        <authorList>
            <consortium name="RefSeq"/>
        </authorList>
    </citation>
    <scope>IDENTIFICATION</scope>
</reference>
<dbReference type="GO" id="GO:0022832">
    <property type="term" value="F:voltage-gated channel activity"/>
    <property type="evidence" value="ECO:0007669"/>
    <property type="project" value="Ensembl"/>
</dbReference>
<dbReference type="OrthoDB" id="5962981at2759"/>
<evidence type="ECO:0000313" key="10">
    <source>
        <dbReference type="Proteomes" id="UP000189704"/>
    </source>
</evidence>
<accession>A0A1U7T6Q1</accession>
<dbReference type="Proteomes" id="UP000189704">
    <property type="component" value="Unplaced"/>
</dbReference>
<dbReference type="KEGG" id="csyr:103257583"/>
<feature type="transmembrane region" description="Helical" evidence="9">
    <location>
        <begin position="20"/>
        <end position="42"/>
    </location>
</feature>
<protein>
    <submittedName>
        <fullName evidence="11">Protein FAM26F</fullName>
    </submittedName>
</protein>
<dbReference type="PANTHER" id="PTHR32261">
    <property type="entry name" value="CALCIUM HOMEOSTASIS MODULATOR PROTEIN"/>
    <property type="match status" value="1"/>
</dbReference>
<dbReference type="CTD" id="421744"/>
<feature type="transmembrane region" description="Helical" evidence="9">
    <location>
        <begin position="95"/>
        <end position="124"/>
    </location>
</feature>
<gene>
    <name evidence="11" type="primary">FAM26F</name>
</gene>
<dbReference type="AlphaFoldDB" id="A0A1U7T6Q1"/>
<keyword evidence="6" id="KW-0406">Ion transport</keyword>
<evidence type="ECO:0000256" key="8">
    <source>
        <dbReference type="ARBA" id="ARBA00023303"/>
    </source>
</evidence>
<dbReference type="GeneID" id="103257583"/>
<dbReference type="GO" id="GO:0002727">
    <property type="term" value="P:regulation of natural killer cell cytokine production"/>
    <property type="evidence" value="ECO:0007669"/>
    <property type="project" value="Ensembl"/>
</dbReference>
<dbReference type="PANTHER" id="PTHR32261:SF4">
    <property type="entry name" value="CALCIUM HOMEOSTASIS MODULATOR PROTEIN 6"/>
    <property type="match status" value="1"/>
</dbReference>
<evidence type="ECO:0000256" key="4">
    <source>
        <dbReference type="ARBA" id="ARBA00022692"/>
    </source>
</evidence>
<evidence type="ECO:0000256" key="7">
    <source>
        <dbReference type="ARBA" id="ARBA00023136"/>
    </source>
</evidence>
<name>A0A1U7T6Q1_CARSF</name>